<dbReference type="Gene3D" id="1.20.1330.10">
    <property type="entry name" value="f41 fragment of flagellin, N-terminal domain"/>
    <property type="match status" value="1"/>
</dbReference>
<dbReference type="EMBL" id="UOFK01000295">
    <property type="protein sequence ID" value="VAW82041.1"/>
    <property type="molecule type" value="Genomic_DNA"/>
</dbReference>
<organism evidence="2">
    <name type="scientific">hydrothermal vent metagenome</name>
    <dbReference type="NCBI Taxonomy" id="652676"/>
    <lineage>
        <taxon>unclassified sequences</taxon>
        <taxon>metagenomes</taxon>
        <taxon>ecological metagenomes</taxon>
    </lineage>
</organism>
<keyword evidence="2" id="KW-0966">Cell projection</keyword>
<dbReference type="GO" id="GO:0005198">
    <property type="term" value="F:structural molecule activity"/>
    <property type="evidence" value="ECO:0007669"/>
    <property type="project" value="InterPro"/>
</dbReference>
<reference evidence="2" key="1">
    <citation type="submission" date="2018-06" db="EMBL/GenBank/DDBJ databases">
        <authorList>
            <person name="Zhirakovskaya E."/>
        </authorList>
    </citation>
    <scope>NUCLEOTIDE SEQUENCE</scope>
</reference>
<gene>
    <name evidence="2" type="ORF">MNBD_GAMMA13-917</name>
</gene>
<sequence length="302" mass="32349">MRIGTLQLFRQGLDSMLSQQSALSKTQLQLSTGKQINSPSDDPTGAAQLLNLSETIKITEQYQLNIQQLQANLPLEENVLGSVVDNLQRARELAIQGLNATNNADDRAAIAQEIRQIGAQVLGIANSKNGNGEYLFSGFQGDVIPFSVDNVGVYSYAGDQGQRELQIGPTRRVAGGDSGLNVFMKITDASGAGPYQDVFTTLETLAVDLEANAPNGVSLDQLDNALENIVGFQASIGARLNAIDSQENTNSAILLQLIESKSNIEDLDLVNAAALLSQQTGILQAAQQAFVRVQSLNLFNFL</sequence>
<dbReference type="InterPro" id="IPR013384">
    <property type="entry name" value="Flagell_FlgL"/>
</dbReference>
<dbReference type="Pfam" id="PF00669">
    <property type="entry name" value="Flagellin_N"/>
    <property type="match status" value="1"/>
</dbReference>
<dbReference type="InterPro" id="IPR001492">
    <property type="entry name" value="Flagellin"/>
</dbReference>
<dbReference type="AlphaFoldDB" id="A0A3B0YRF9"/>
<keyword evidence="2" id="KW-0282">Flagellum</keyword>
<dbReference type="PRINTS" id="PR00207">
    <property type="entry name" value="FLAGELLIN"/>
</dbReference>
<protein>
    <submittedName>
        <fullName evidence="2">Flagellar hook-associated protein FlgL</fullName>
    </submittedName>
</protein>
<dbReference type="SUPFAM" id="SSF64518">
    <property type="entry name" value="Phase 1 flagellin"/>
    <property type="match status" value="1"/>
</dbReference>
<evidence type="ECO:0000313" key="2">
    <source>
        <dbReference type="EMBL" id="VAW82041.1"/>
    </source>
</evidence>
<feature type="domain" description="Flagellin N-terminal" evidence="1">
    <location>
        <begin position="13"/>
        <end position="139"/>
    </location>
</feature>
<name>A0A3B0YRF9_9ZZZZ</name>
<evidence type="ECO:0000259" key="1">
    <source>
        <dbReference type="Pfam" id="PF00669"/>
    </source>
</evidence>
<dbReference type="PANTHER" id="PTHR42792:SF1">
    <property type="entry name" value="FLAGELLAR HOOK-ASSOCIATED PROTEIN 3"/>
    <property type="match status" value="1"/>
</dbReference>
<dbReference type="GO" id="GO:0009424">
    <property type="term" value="C:bacterial-type flagellum hook"/>
    <property type="evidence" value="ECO:0007669"/>
    <property type="project" value="InterPro"/>
</dbReference>
<dbReference type="PANTHER" id="PTHR42792">
    <property type="entry name" value="FLAGELLIN"/>
    <property type="match status" value="1"/>
</dbReference>
<proteinExistence type="predicted"/>
<dbReference type="GO" id="GO:0071973">
    <property type="term" value="P:bacterial-type flagellum-dependent cell motility"/>
    <property type="evidence" value="ECO:0007669"/>
    <property type="project" value="InterPro"/>
</dbReference>
<dbReference type="InterPro" id="IPR001029">
    <property type="entry name" value="Flagellin_N"/>
</dbReference>
<accession>A0A3B0YRF9</accession>
<keyword evidence="2" id="KW-0969">Cilium</keyword>
<dbReference type="NCBIfam" id="TIGR02550">
    <property type="entry name" value="flagell_flgL"/>
    <property type="match status" value="1"/>
</dbReference>